<comment type="caution">
    <text evidence="2">The sequence shown here is derived from an EMBL/GenBank/DDBJ whole genome shotgun (WGS) entry which is preliminary data.</text>
</comment>
<sequence length="158" mass="18577">MKGKYQIFSLLQKPDLKQEGARWFHEKWNIPEEAYLESMEESLREHGPVPQWYLALDEEQIIGGLGIIENDFHNRKDLSPNVCAVYVEEAWRCQGIAGALLERACRDMARRGISTLYLLTDHTSFYERYGWEFYCMVQGDGEEELSRMYIHRTGKDSF</sequence>
<dbReference type="PANTHER" id="PTHR13538:SF4">
    <property type="entry name" value="N-ALPHA-ACETYLTRANSFERASE 80"/>
    <property type="match status" value="1"/>
</dbReference>
<gene>
    <name evidence="2" type="ORF">H9931_09700</name>
</gene>
<evidence type="ECO:0000259" key="1">
    <source>
        <dbReference type="PROSITE" id="PS51186"/>
    </source>
</evidence>
<dbReference type="GO" id="GO:0008080">
    <property type="term" value="F:N-acetyltransferase activity"/>
    <property type="evidence" value="ECO:0007669"/>
    <property type="project" value="InterPro"/>
</dbReference>
<name>A0A9D2TEH5_9FIRM</name>
<dbReference type="PANTHER" id="PTHR13538">
    <property type="entry name" value="N-ACETYLTRANSFERASE 6"/>
    <property type="match status" value="1"/>
</dbReference>
<dbReference type="GO" id="GO:1905502">
    <property type="term" value="F:acetyl-CoA binding"/>
    <property type="evidence" value="ECO:0007669"/>
    <property type="project" value="TreeGrafter"/>
</dbReference>
<organism evidence="2 3">
    <name type="scientific">Candidatus Enterocloster excrementigallinarum</name>
    <dbReference type="NCBI Taxonomy" id="2838558"/>
    <lineage>
        <taxon>Bacteria</taxon>
        <taxon>Bacillati</taxon>
        <taxon>Bacillota</taxon>
        <taxon>Clostridia</taxon>
        <taxon>Lachnospirales</taxon>
        <taxon>Lachnospiraceae</taxon>
        <taxon>Enterocloster</taxon>
    </lineage>
</organism>
<dbReference type="AlphaFoldDB" id="A0A9D2TEH5"/>
<reference evidence="2" key="2">
    <citation type="submission" date="2021-04" db="EMBL/GenBank/DDBJ databases">
        <authorList>
            <person name="Gilroy R."/>
        </authorList>
    </citation>
    <scope>NUCLEOTIDE SEQUENCE</scope>
    <source>
        <strain evidence="2">CHK198-12963</strain>
    </source>
</reference>
<protein>
    <submittedName>
        <fullName evidence="2">GNAT family N-acetyltransferase</fullName>
    </submittedName>
</protein>
<dbReference type="InterPro" id="IPR016181">
    <property type="entry name" value="Acyl_CoA_acyltransferase"/>
</dbReference>
<reference evidence="2" key="1">
    <citation type="journal article" date="2021" name="PeerJ">
        <title>Extensive microbial diversity within the chicken gut microbiome revealed by metagenomics and culture.</title>
        <authorList>
            <person name="Gilroy R."/>
            <person name="Ravi A."/>
            <person name="Getino M."/>
            <person name="Pursley I."/>
            <person name="Horton D.L."/>
            <person name="Alikhan N.F."/>
            <person name="Baker D."/>
            <person name="Gharbi K."/>
            <person name="Hall N."/>
            <person name="Watson M."/>
            <person name="Adriaenssens E.M."/>
            <person name="Foster-Nyarko E."/>
            <person name="Jarju S."/>
            <person name="Secka A."/>
            <person name="Antonio M."/>
            <person name="Oren A."/>
            <person name="Chaudhuri R.R."/>
            <person name="La Ragione R."/>
            <person name="Hildebrand F."/>
            <person name="Pallen M.J."/>
        </authorList>
    </citation>
    <scope>NUCLEOTIDE SEQUENCE</scope>
    <source>
        <strain evidence="2">CHK198-12963</strain>
    </source>
</reference>
<proteinExistence type="predicted"/>
<evidence type="ECO:0000313" key="3">
    <source>
        <dbReference type="Proteomes" id="UP000823863"/>
    </source>
</evidence>
<dbReference type="InterPro" id="IPR039840">
    <property type="entry name" value="NAA80"/>
</dbReference>
<dbReference type="Pfam" id="PF00583">
    <property type="entry name" value="Acetyltransf_1"/>
    <property type="match status" value="1"/>
</dbReference>
<dbReference type="EMBL" id="DWWB01000054">
    <property type="protein sequence ID" value="HJC66969.1"/>
    <property type="molecule type" value="Genomic_DNA"/>
</dbReference>
<dbReference type="SUPFAM" id="SSF55729">
    <property type="entry name" value="Acyl-CoA N-acyltransferases (Nat)"/>
    <property type="match status" value="1"/>
</dbReference>
<dbReference type="Gene3D" id="3.40.630.30">
    <property type="match status" value="1"/>
</dbReference>
<accession>A0A9D2TEH5</accession>
<feature type="domain" description="N-acetyltransferase" evidence="1">
    <location>
        <begin position="14"/>
        <end position="158"/>
    </location>
</feature>
<evidence type="ECO:0000313" key="2">
    <source>
        <dbReference type="EMBL" id="HJC66969.1"/>
    </source>
</evidence>
<dbReference type="Proteomes" id="UP000823863">
    <property type="component" value="Unassembled WGS sequence"/>
</dbReference>
<dbReference type="GO" id="GO:0005737">
    <property type="term" value="C:cytoplasm"/>
    <property type="evidence" value="ECO:0007669"/>
    <property type="project" value="TreeGrafter"/>
</dbReference>
<dbReference type="CDD" id="cd04301">
    <property type="entry name" value="NAT_SF"/>
    <property type="match status" value="1"/>
</dbReference>
<dbReference type="InterPro" id="IPR000182">
    <property type="entry name" value="GNAT_dom"/>
</dbReference>
<dbReference type="PROSITE" id="PS51186">
    <property type="entry name" value="GNAT"/>
    <property type="match status" value="1"/>
</dbReference>